<dbReference type="RefSeq" id="WP_008336743.1">
    <property type="nucleotide sequence ID" value="NZ_AFRZ01000001.1"/>
</dbReference>
<keyword evidence="4 5" id="KW-0472">Membrane</keyword>
<feature type="transmembrane region" description="Helical" evidence="5">
    <location>
        <begin position="241"/>
        <end position="257"/>
    </location>
</feature>
<dbReference type="PANTHER" id="PTHR30566">
    <property type="entry name" value="YNAI-RELATED MECHANOSENSITIVE ION CHANNEL"/>
    <property type="match status" value="1"/>
</dbReference>
<dbReference type="eggNOG" id="COG0668">
    <property type="taxonomic scope" value="Bacteria"/>
</dbReference>
<dbReference type="HOGENOM" id="CLU_537133_0_0_7"/>
<dbReference type="PANTHER" id="PTHR30566:SF5">
    <property type="entry name" value="MECHANOSENSITIVE ION CHANNEL PROTEIN 1, MITOCHONDRIAL-RELATED"/>
    <property type="match status" value="1"/>
</dbReference>
<reference evidence="7 8" key="1">
    <citation type="journal article" date="2012" name="Proc. Natl. Acad. Sci. U.S.A.">
        <title>Genome and physiology of a model Epsilonproteobacterium responsible for sulfide detoxification in marine oxygen depletion zones.</title>
        <authorList>
            <person name="Grote J."/>
            <person name="Schott T."/>
            <person name="Bruckner C.G."/>
            <person name="Glockner F.O."/>
            <person name="Jost G."/>
            <person name="Teeling H."/>
            <person name="Labrenz M."/>
            <person name="Jurgens K."/>
        </authorList>
    </citation>
    <scope>NUCLEOTIDE SEQUENCE [LARGE SCALE GENOMIC DNA]</scope>
    <source>
        <strain evidence="7 8">GD1</strain>
    </source>
</reference>
<dbReference type="Gene3D" id="2.30.30.60">
    <property type="match status" value="1"/>
</dbReference>
<feature type="domain" description="Mechanosensitive ion channel MscS" evidence="6">
    <location>
        <begin position="283"/>
        <end position="364"/>
    </location>
</feature>
<dbReference type="STRING" id="929558.SMGD1_1457"/>
<dbReference type="PATRIC" id="fig|929558.5.peg.1448"/>
<evidence type="ECO:0000256" key="5">
    <source>
        <dbReference type="SAM" id="Phobius"/>
    </source>
</evidence>
<evidence type="ECO:0000256" key="1">
    <source>
        <dbReference type="ARBA" id="ARBA00004370"/>
    </source>
</evidence>
<evidence type="ECO:0000313" key="8">
    <source>
        <dbReference type="Proteomes" id="UP000006431"/>
    </source>
</evidence>
<sequence length="478" mass="56303">MKFILGYVVSFFLLTAISFADDFSYLEKDNNSWLQIYANSLRAQALDDEIKLLENIVKKAIGKNKVELTQLLKLQTSKKKILDELPQSFDTMLEKITTGNEAKEINIVEYLFTNQKSNFAIQTKKLTLLQQDYTRALEHLNNELLLINKQEQKDTAKEYQLKMAIDFFSSAEGLLDHKAEVIKHMKELYAHELKSYERTRLPRIVLNLGILFFIFILFHVVKYFITKRIENEDRLFKIKKILNITFFLILLLVIIVFNINNIIYAATLIGFIAAAITISMKEYLQSIVAWLHLSFGDFIKQGDRILISVNNQQVIGEVIDISPFKVTLYESINNTTSLQLKRAGRVIFIPNNYFVNNYVYNYTHDKMKTIYDLIEFRIAFSADTQKVEEIASEITLENTERYMEVASKQFISLKKRYDMRSRDFRPRIHLVPDATEPCFILYIWYVTPYHQIMEFKSQLSQKIVRRFQEENIKFYVKE</sequence>
<organism evidence="7 8">
    <name type="scientific">Sulfurimonas gotlandica (strain DSM 19862 / JCM 16533 / GD1)</name>
    <dbReference type="NCBI Taxonomy" id="929558"/>
    <lineage>
        <taxon>Bacteria</taxon>
        <taxon>Pseudomonadati</taxon>
        <taxon>Campylobacterota</taxon>
        <taxon>Epsilonproteobacteria</taxon>
        <taxon>Campylobacterales</taxon>
        <taxon>Sulfurimonadaceae</taxon>
        <taxon>Sulfurimonas</taxon>
    </lineage>
</organism>
<name>B6BHI4_SULGG</name>
<feature type="transmembrane region" description="Helical" evidence="5">
    <location>
        <begin position="204"/>
        <end position="221"/>
    </location>
</feature>
<protein>
    <submittedName>
        <fullName evidence="7">Mechanosensitive ion channel</fullName>
    </submittedName>
</protein>
<accession>H1FT62</accession>
<evidence type="ECO:0000256" key="2">
    <source>
        <dbReference type="ARBA" id="ARBA00022692"/>
    </source>
</evidence>
<dbReference type="Proteomes" id="UP000006431">
    <property type="component" value="Unassembled WGS sequence"/>
</dbReference>
<dbReference type="Pfam" id="PF00924">
    <property type="entry name" value="MS_channel_2nd"/>
    <property type="match status" value="1"/>
</dbReference>
<dbReference type="InterPro" id="IPR010920">
    <property type="entry name" value="LSM_dom_sf"/>
</dbReference>
<dbReference type="GO" id="GO:0008381">
    <property type="term" value="F:mechanosensitive monoatomic ion channel activity"/>
    <property type="evidence" value="ECO:0007669"/>
    <property type="project" value="UniProtKB-ARBA"/>
</dbReference>
<evidence type="ECO:0000256" key="4">
    <source>
        <dbReference type="ARBA" id="ARBA00023136"/>
    </source>
</evidence>
<evidence type="ECO:0000313" key="7">
    <source>
        <dbReference type="EMBL" id="EHP29981.1"/>
    </source>
</evidence>
<comment type="subcellular location">
    <subcellularLocation>
        <location evidence="1">Membrane</location>
    </subcellularLocation>
</comment>
<dbReference type="OrthoDB" id="5333277at2"/>
<evidence type="ECO:0000259" key="6">
    <source>
        <dbReference type="Pfam" id="PF00924"/>
    </source>
</evidence>
<keyword evidence="2 5" id="KW-0812">Transmembrane</keyword>
<keyword evidence="8" id="KW-1185">Reference proteome</keyword>
<dbReference type="EMBL" id="AFRZ01000001">
    <property type="protein sequence ID" value="EHP29981.1"/>
    <property type="molecule type" value="Genomic_DNA"/>
</dbReference>
<gene>
    <name evidence="7" type="ORF">SMGD1_1457</name>
</gene>
<dbReference type="AlphaFoldDB" id="B6BHI4"/>
<evidence type="ECO:0000256" key="3">
    <source>
        <dbReference type="ARBA" id="ARBA00022989"/>
    </source>
</evidence>
<dbReference type="InterPro" id="IPR006685">
    <property type="entry name" value="MscS_channel_2nd"/>
</dbReference>
<proteinExistence type="predicted"/>
<keyword evidence="3 5" id="KW-1133">Transmembrane helix</keyword>
<dbReference type="SUPFAM" id="SSF50182">
    <property type="entry name" value="Sm-like ribonucleoproteins"/>
    <property type="match status" value="1"/>
</dbReference>
<dbReference type="InterPro" id="IPR023408">
    <property type="entry name" value="MscS_beta-dom_sf"/>
</dbReference>
<comment type="caution">
    <text evidence="7">The sequence shown here is derived from an EMBL/GenBank/DDBJ whole genome shotgun (WGS) entry which is preliminary data.</text>
</comment>
<feature type="transmembrane region" description="Helical" evidence="5">
    <location>
        <begin position="263"/>
        <end position="280"/>
    </location>
</feature>
<dbReference type="GO" id="GO:0016020">
    <property type="term" value="C:membrane"/>
    <property type="evidence" value="ECO:0007669"/>
    <property type="project" value="UniProtKB-SubCell"/>
</dbReference>
<accession>B6BHI4</accession>